<comment type="caution">
    <text evidence="2">The sequence shown here is derived from an EMBL/GenBank/DDBJ whole genome shotgun (WGS) entry which is preliminary data.</text>
</comment>
<sequence>MEMTHFLDTCPEPEAYPTCKSIVVIDESSVAIAAGPGGAGTSTVPSRSITGPILFHPGLVPFRQDPVRAIMKGNRVISVSTSSGPNWSDPYRDYLQRRFGNFDEELDENDEHDNVNDYIDTFDDDDDET</sequence>
<reference evidence="2 3" key="1">
    <citation type="submission" date="2020-09" db="EMBL/GenBank/DDBJ databases">
        <title>De no assembly of potato wild relative species, Solanum commersonii.</title>
        <authorList>
            <person name="Cho K."/>
        </authorList>
    </citation>
    <scope>NUCLEOTIDE SEQUENCE [LARGE SCALE GENOMIC DNA]</scope>
    <source>
        <strain evidence="2">LZ3.2</strain>
        <tissue evidence="2">Leaf</tissue>
    </source>
</reference>
<keyword evidence="3" id="KW-1185">Reference proteome</keyword>
<evidence type="ECO:0000313" key="2">
    <source>
        <dbReference type="EMBL" id="KAG5581475.1"/>
    </source>
</evidence>
<dbReference type="EMBL" id="JACXVP010000010">
    <property type="protein sequence ID" value="KAG5581475.1"/>
    <property type="molecule type" value="Genomic_DNA"/>
</dbReference>
<dbReference type="Proteomes" id="UP000824120">
    <property type="component" value="Chromosome 10"/>
</dbReference>
<feature type="region of interest" description="Disordered" evidence="1">
    <location>
        <begin position="105"/>
        <end position="129"/>
    </location>
</feature>
<gene>
    <name evidence="2" type="ORF">H5410_052102</name>
</gene>
<accession>A0A9J5X089</accession>
<name>A0A9J5X089_SOLCO</name>
<protein>
    <submittedName>
        <fullName evidence="2">Uncharacterized protein</fullName>
    </submittedName>
</protein>
<dbReference type="AlphaFoldDB" id="A0A9J5X089"/>
<proteinExistence type="predicted"/>
<organism evidence="2 3">
    <name type="scientific">Solanum commersonii</name>
    <name type="common">Commerson's wild potato</name>
    <name type="synonym">Commerson's nightshade</name>
    <dbReference type="NCBI Taxonomy" id="4109"/>
    <lineage>
        <taxon>Eukaryota</taxon>
        <taxon>Viridiplantae</taxon>
        <taxon>Streptophyta</taxon>
        <taxon>Embryophyta</taxon>
        <taxon>Tracheophyta</taxon>
        <taxon>Spermatophyta</taxon>
        <taxon>Magnoliopsida</taxon>
        <taxon>eudicotyledons</taxon>
        <taxon>Gunneridae</taxon>
        <taxon>Pentapetalae</taxon>
        <taxon>asterids</taxon>
        <taxon>lamiids</taxon>
        <taxon>Solanales</taxon>
        <taxon>Solanaceae</taxon>
        <taxon>Solanoideae</taxon>
        <taxon>Solaneae</taxon>
        <taxon>Solanum</taxon>
    </lineage>
</organism>
<feature type="compositionally biased region" description="Acidic residues" evidence="1">
    <location>
        <begin position="120"/>
        <end position="129"/>
    </location>
</feature>
<evidence type="ECO:0000313" key="3">
    <source>
        <dbReference type="Proteomes" id="UP000824120"/>
    </source>
</evidence>
<evidence type="ECO:0000256" key="1">
    <source>
        <dbReference type="SAM" id="MobiDB-lite"/>
    </source>
</evidence>